<dbReference type="Pfam" id="PF01593">
    <property type="entry name" value="Amino_oxidase"/>
    <property type="match status" value="1"/>
</dbReference>
<accession>A0A7G5C1P3</accession>
<dbReference type="Gene3D" id="3.90.660.50">
    <property type="match status" value="1"/>
</dbReference>
<dbReference type="InterPro" id="IPR036188">
    <property type="entry name" value="FAD/NAD-bd_sf"/>
</dbReference>
<proteinExistence type="inferred from homology"/>
<gene>
    <name evidence="3" type="ORF">FPL14_19510</name>
</gene>
<dbReference type="PANTHER" id="PTHR43734">
    <property type="entry name" value="PHYTOENE DESATURASE"/>
    <property type="match status" value="1"/>
</dbReference>
<dbReference type="InterPro" id="IPR002937">
    <property type="entry name" value="Amino_oxidase"/>
</dbReference>
<dbReference type="GO" id="GO:0016491">
    <property type="term" value="F:oxidoreductase activity"/>
    <property type="evidence" value="ECO:0007669"/>
    <property type="project" value="InterPro"/>
</dbReference>
<dbReference type="EMBL" id="CP041969">
    <property type="protein sequence ID" value="QMV43127.1"/>
    <property type="molecule type" value="Genomic_DNA"/>
</dbReference>
<comment type="similarity">
    <text evidence="1">Belongs to the carotenoid/retinoid oxidoreductase family. CrtN subfamily.</text>
</comment>
<dbReference type="PANTHER" id="PTHR43734:SF1">
    <property type="entry name" value="PHYTOENE DESATURASE"/>
    <property type="match status" value="1"/>
</dbReference>
<protein>
    <submittedName>
        <fullName evidence="3">NAD(P)/FAD-dependent oxidoreductase</fullName>
    </submittedName>
</protein>
<keyword evidence="4" id="KW-1185">Reference proteome</keyword>
<reference evidence="3 4" key="1">
    <citation type="submission" date="2019-07" db="EMBL/GenBank/DDBJ databases">
        <authorList>
            <person name="Kim J.K."/>
            <person name="Cheong H.-M."/>
            <person name="Choi Y."/>
            <person name="Hwang K.J."/>
            <person name="Lee S."/>
            <person name="Choi C."/>
        </authorList>
    </citation>
    <scope>NUCLEOTIDE SEQUENCE [LARGE SCALE GENOMIC DNA]</scope>
    <source>
        <strain evidence="3 4">KS 22</strain>
    </source>
</reference>
<sequence>MKKIDVAVIGGGLAGLIAAIELARAGKSVRVLEKSGKLGGRAMTVDKNGALFNLGGHALYLGGEANRVFERYGLKLTGSKPSAKGLTIWNNTLSPLPGDPVALLSSKLLGWSGKAKLMSIMVKMMRADFASMPNISLREWAESQIGDPMVRHIFYSLCRTATYTTDPDYQAAGPVLRQVKSSLTSGVKYLDGGWQSIIDQLRDSAISLGVDIVPGTTVVEIKHDRGKVQGVVYASGDTVPVDTVISTAPPATTYLMVKGAENTILQRWKDEARPATVASLDLALKRLPVANRHFAMGLDQPVFFSDHSRAAKLSENGTIVVHLTKYNGPGPQDAEADESLLKQTMSLLHPGWEREVVSRQYLPHITVVHDYPHLGRTKNETGPEIPEIQGMYVAGDWASHGEMLADASAASAVRAAESIVRAANAANNRATAEGILAR</sequence>
<organism evidence="3 4">
    <name type="scientific">Cohnella cholangitidis</name>
    <dbReference type="NCBI Taxonomy" id="2598458"/>
    <lineage>
        <taxon>Bacteria</taxon>
        <taxon>Bacillati</taxon>
        <taxon>Bacillota</taxon>
        <taxon>Bacilli</taxon>
        <taxon>Bacillales</taxon>
        <taxon>Paenibacillaceae</taxon>
        <taxon>Cohnella</taxon>
    </lineage>
</organism>
<feature type="domain" description="Amine oxidase" evidence="2">
    <location>
        <begin position="13"/>
        <end position="419"/>
    </location>
</feature>
<evidence type="ECO:0000256" key="1">
    <source>
        <dbReference type="ARBA" id="ARBA00038322"/>
    </source>
</evidence>
<dbReference type="KEGG" id="cchl:FPL14_19510"/>
<dbReference type="Gene3D" id="3.50.50.60">
    <property type="entry name" value="FAD/NAD(P)-binding domain"/>
    <property type="match status" value="1"/>
</dbReference>
<dbReference type="Proteomes" id="UP000515679">
    <property type="component" value="Chromosome"/>
</dbReference>
<name>A0A7G5C1P3_9BACL</name>
<dbReference type="SUPFAM" id="SSF51905">
    <property type="entry name" value="FAD/NAD(P)-binding domain"/>
    <property type="match status" value="1"/>
</dbReference>
<dbReference type="RefSeq" id="WP_182299361.1">
    <property type="nucleotide sequence ID" value="NZ_CP041969.1"/>
</dbReference>
<evidence type="ECO:0000313" key="4">
    <source>
        <dbReference type="Proteomes" id="UP000515679"/>
    </source>
</evidence>
<dbReference type="AlphaFoldDB" id="A0A7G5C1P3"/>
<evidence type="ECO:0000313" key="3">
    <source>
        <dbReference type="EMBL" id="QMV43127.1"/>
    </source>
</evidence>
<evidence type="ECO:0000259" key="2">
    <source>
        <dbReference type="Pfam" id="PF01593"/>
    </source>
</evidence>